<protein>
    <recommendedName>
        <fullName evidence="2">alpha-L-fucosidase</fullName>
        <ecNumber evidence="2">3.2.1.51</ecNumber>
    </recommendedName>
</protein>
<dbReference type="GO" id="GO:0016139">
    <property type="term" value="P:glycoside catabolic process"/>
    <property type="evidence" value="ECO:0007669"/>
    <property type="project" value="TreeGrafter"/>
</dbReference>
<evidence type="ECO:0000256" key="3">
    <source>
        <dbReference type="ARBA" id="ARBA00022729"/>
    </source>
</evidence>
<dbReference type="Proteomes" id="UP000315010">
    <property type="component" value="Unassembled WGS sequence"/>
</dbReference>
<organism evidence="8 9">
    <name type="scientific">Novipirellula herctigrandis</name>
    <dbReference type="NCBI Taxonomy" id="2527986"/>
    <lineage>
        <taxon>Bacteria</taxon>
        <taxon>Pseudomonadati</taxon>
        <taxon>Planctomycetota</taxon>
        <taxon>Planctomycetia</taxon>
        <taxon>Pirellulales</taxon>
        <taxon>Pirellulaceae</taxon>
        <taxon>Novipirellula</taxon>
    </lineage>
</organism>
<dbReference type="AlphaFoldDB" id="A0A5C5ZAP3"/>
<evidence type="ECO:0000256" key="6">
    <source>
        <dbReference type="SAM" id="SignalP"/>
    </source>
</evidence>
<accession>A0A5C5ZAP3</accession>
<dbReference type="GO" id="GO:0006004">
    <property type="term" value="P:fucose metabolic process"/>
    <property type="evidence" value="ECO:0007669"/>
    <property type="project" value="TreeGrafter"/>
</dbReference>
<keyword evidence="3 6" id="KW-0732">Signal</keyword>
<proteinExistence type="inferred from homology"/>
<dbReference type="Pfam" id="PF01120">
    <property type="entry name" value="Alpha_L_fucos"/>
    <property type="match status" value="1"/>
</dbReference>
<dbReference type="RefSeq" id="WP_419194907.1">
    <property type="nucleotide sequence ID" value="NZ_SJPJ01000001.1"/>
</dbReference>
<dbReference type="Pfam" id="PF22633">
    <property type="entry name" value="F5_F8_type_C_2"/>
    <property type="match status" value="1"/>
</dbReference>
<sequence precursor="true">MQRKQKTQSTSMHVLTAFATVAILLSGTMTASAQQLSGDSLLDFVNTRYHAYFHYNMCTFKNLDLEERSGRTMGDDPPTRWNPTGLDCQQWAQVCKDAKMAGGWLTTKHHGGFCLWDSKLTDYDVASSNVKTDVVKEFTDTFRKAGLKIGLYYSILDYHHGVENGSVTREEIEFLKGQLTELLTNYGPIDYMNFDGWSTWPTTPNFDDVPYGELYRTVKAIQPDCLIVNHCYESNLAHADVPFADAAGRAYPYHPDYMRPTAASDTSQVGWWWDNNEDYGVRRSVDYILKQLHSYNSHNSVYVLNLSPGPDGRIPQDAIRRVTDVAKAWKKPAPLTKAGDNWGFQYDASKNLAFLRPCSQSSTHKFIRDKRAYPRAEIAVDGVTEGDGMMEQTSITNEEDAPWWQVNLQRNCTINRISIYDRTDIDTDLTQRLEVSIFDPDGSEQWKQEIAVTDQRPLSIEVDGVLGQNVRIRMLGNGSLSLAEVIVEGTPQ</sequence>
<dbReference type="InterPro" id="IPR008979">
    <property type="entry name" value="Galactose-bd-like_sf"/>
</dbReference>
<dbReference type="InterPro" id="IPR057739">
    <property type="entry name" value="Glyco_hydro_29_N"/>
</dbReference>
<feature type="signal peptide" evidence="6">
    <location>
        <begin position="1"/>
        <end position="33"/>
    </location>
</feature>
<evidence type="ECO:0000259" key="7">
    <source>
        <dbReference type="Pfam" id="PF01120"/>
    </source>
</evidence>
<feature type="chain" id="PRO_5022930423" description="alpha-L-fucosidase" evidence="6">
    <location>
        <begin position="34"/>
        <end position="492"/>
    </location>
</feature>
<comment type="similarity">
    <text evidence="1">Belongs to the glycosyl hydrolase 29 family.</text>
</comment>
<evidence type="ECO:0000256" key="4">
    <source>
        <dbReference type="ARBA" id="ARBA00022801"/>
    </source>
</evidence>
<dbReference type="Gene3D" id="2.60.120.260">
    <property type="entry name" value="Galactose-binding domain-like"/>
    <property type="match status" value="1"/>
</dbReference>
<dbReference type="GO" id="GO:0005764">
    <property type="term" value="C:lysosome"/>
    <property type="evidence" value="ECO:0007669"/>
    <property type="project" value="TreeGrafter"/>
</dbReference>
<dbReference type="PANTHER" id="PTHR10030:SF37">
    <property type="entry name" value="ALPHA-L-FUCOSIDASE-RELATED"/>
    <property type="match status" value="1"/>
</dbReference>
<feature type="domain" description="Glycoside hydrolase family 29 N-terminal" evidence="7">
    <location>
        <begin position="37"/>
        <end position="327"/>
    </location>
</feature>
<reference evidence="8 9" key="1">
    <citation type="submission" date="2019-02" db="EMBL/GenBank/DDBJ databases">
        <title>Deep-cultivation of Planctomycetes and their phenomic and genomic characterization uncovers novel biology.</title>
        <authorList>
            <person name="Wiegand S."/>
            <person name="Jogler M."/>
            <person name="Boedeker C."/>
            <person name="Pinto D."/>
            <person name="Vollmers J."/>
            <person name="Rivas-Marin E."/>
            <person name="Kohn T."/>
            <person name="Peeters S.H."/>
            <person name="Heuer A."/>
            <person name="Rast P."/>
            <person name="Oberbeckmann S."/>
            <person name="Bunk B."/>
            <person name="Jeske O."/>
            <person name="Meyerdierks A."/>
            <person name="Storesund J.E."/>
            <person name="Kallscheuer N."/>
            <person name="Luecker S."/>
            <person name="Lage O.M."/>
            <person name="Pohl T."/>
            <person name="Merkel B.J."/>
            <person name="Hornburger P."/>
            <person name="Mueller R.-W."/>
            <person name="Bruemmer F."/>
            <person name="Labrenz M."/>
            <person name="Spormann A.M."/>
            <person name="Op Den Camp H."/>
            <person name="Overmann J."/>
            <person name="Amann R."/>
            <person name="Jetten M.S.M."/>
            <person name="Mascher T."/>
            <person name="Medema M.H."/>
            <person name="Devos D.P."/>
            <person name="Kaster A.-K."/>
            <person name="Ovreas L."/>
            <person name="Rohde M."/>
            <person name="Galperin M.Y."/>
            <person name="Jogler C."/>
        </authorList>
    </citation>
    <scope>NUCLEOTIDE SEQUENCE [LARGE SCALE GENOMIC DNA]</scope>
    <source>
        <strain evidence="8 9">CA13</strain>
    </source>
</reference>
<dbReference type="SUPFAM" id="SSF51445">
    <property type="entry name" value="(Trans)glycosidases"/>
    <property type="match status" value="1"/>
</dbReference>
<dbReference type="SUPFAM" id="SSF49785">
    <property type="entry name" value="Galactose-binding domain-like"/>
    <property type="match status" value="1"/>
</dbReference>
<dbReference type="InterPro" id="IPR017853">
    <property type="entry name" value="GH"/>
</dbReference>
<keyword evidence="9" id="KW-1185">Reference proteome</keyword>
<dbReference type="EMBL" id="SJPJ01000001">
    <property type="protein sequence ID" value="TWT84449.1"/>
    <property type="molecule type" value="Genomic_DNA"/>
</dbReference>
<dbReference type="PANTHER" id="PTHR10030">
    <property type="entry name" value="ALPHA-L-FUCOSIDASE"/>
    <property type="match status" value="1"/>
</dbReference>
<dbReference type="GO" id="GO:0004560">
    <property type="term" value="F:alpha-L-fucosidase activity"/>
    <property type="evidence" value="ECO:0007669"/>
    <property type="project" value="InterPro"/>
</dbReference>
<evidence type="ECO:0000256" key="1">
    <source>
        <dbReference type="ARBA" id="ARBA00007951"/>
    </source>
</evidence>
<evidence type="ECO:0000313" key="9">
    <source>
        <dbReference type="Proteomes" id="UP000315010"/>
    </source>
</evidence>
<evidence type="ECO:0000256" key="5">
    <source>
        <dbReference type="ARBA" id="ARBA00023295"/>
    </source>
</evidence>
<name>A0A5C5ZAP3_9BACT</name>
<evidence type="ECO:0000313" key="8">
    <source>
        <dbReference type="EMBL" id="TWT84449.1"/>
    </source>
</evidence>
<dbReference type="EC" id="3.2.1.51" evidence="2"/>
<comment type="caution">
    <text evidence="8">The sequence shown here is derived from an EMBL/GenBank/DDBJ whole genome shotgun (WGS) entry which is preliminary data.</text>
</comment>
<gene>
    <name evidence="8" type="ORF">CA13_59270</name>
</gene>
<dbReference type="Gene3D" id="3.20.20.80">
    <property type="entry name" value="Glycosidases"/>
    <property type="match status" value="1"/>
</dbReference>
<dbReference type="SMART" id="SM00812">
    <property type="entry name" value="Alpha_L_fucos"/>
    <property type="match status" value="1"/>
</dbReference>
<keyword evidence="5" id="KW-0326">Glycosidase</keyword>
<evidence type="ECO:0000256" key="2">
    <source>
        <dbReference type="ARBA" id="ARBA00012662"/>
    </source>
</evidence>
<dbReference type="InterPro" id="IPR000933">
    <property type="entry name" value="Glyco_hydro_29"/>
</dbReference>
<keyword evidence="4" id="KW-0378">Hydrolase</keyword>